<evidence type="ECO:0000313" key="4">
    <source>
        <dbReference type="EMBL" id="NKF23050.1"/>
    </source>
</evidence>
<dbReference type="SUPFAM" id="SSF51735">
    <property type="entry name" value="NAD(P)-binding Rossmann-fold domains"/>
    <property type="match status" value="1"/>
</dbReference>
<keyword evidence="5" id="KW-1185">Reference proteome</keyword>
<protein>
    <submittedName>
        <fullName evidence="4">SDR family oxidoreductase</fullName>
    </submittedName>
</protein>
<evidence type="ECO:0000256" key="3">
    <source>
        <dbReference type="RuleBase" id="RU000363"/>
    </source>
</evidence>
<dbReference type="PRINTS" id="PR00081">
    <property type="entry name" value="GDHRDH"/>
</dbReference>
<dbReference type="GO" id="GO:0005829">
    <property type="term" value="C:cytosol"/>
    <property type="evidence" value="ECO:0007669"/>
    <property type="project" value="TreeGrafter"/>
</dbReference>
<dbReference type="InterPro" id="IPR002347">
    <property type="entry name" value="SDR_fam"/>
</dbReference>
<dbReference type="AlphaFoldDB" id="A0A969WBH4"/>
<dbReference type="PRINTS" id="PR00080">
    <property type="entry name" value="SDRFAMILY"/>
</dbReference>
<evidence type="ECO:0000313" key="5">
    <source>
        <dbReference type="Proteomes" id="UP000653472"/>
    </source>
</evidence>
<dbReference type="PROSITE" id="PS00061">
    <property type="entry name" value="ADH_SHORT"/>
    <property type="match status" value="1"/>
</dbReference>
<dbReference type="InterPro" id="IPR036291">
    <property type="entry name" value="NAD(P)-bd_dom_sf"/>
</dbReference>
<dbReference type="Proteomes" id="UP000653472">
    <property type="component" value="Unassembled WGS sequence"/>
</dbReference>
<evidence type="ECO:0000256" key="2">
    <source>
        <dbReference type="ARBA" id="ARBA00023002"/>
    </source>
</evidence>
<dbReference type="PANTHER" id="PTHR43391:SF91">
    <property type="entry name" value="OS04G0390700 PROTEIN"/>
    <property type="match status" value="1"/>
</dbReference>
<dbReference type="PANTHER" id="PTHR43391">
    <property type="entry name" value="RETINOL DEHYDROGENASE-RELATED"/>
    <property type="match status" value="1"/>
</dbReference>
<dbReference type="EMBL" id="JAAVXB010000006">
    <property type="protein sequence ID" value="NKF23050.1"/>
    <property type="molecule type" value="Genomic_DNA"/>
</dbReference>
<reference evidence="4" key="1">
    <citation type="submission" date="2020-03" db="EMBL/GenBank/DDBJ databases">
        <title>Solimonas marina sp. nov., isolated from deep seawater of the Pacific Ocean.</title>
        <authorList>
            <person name="Liu X."/>
            <person name="Lai Q."/>
            <person name="Sun F."/>
            <person name="Gai Y."/>
            <person name="Li G."/>
            <person name="Shao Z."/>
        </authorList>
    </citation>
    <scope>NUCLEOTIDE SEQUENCE</scope>
    <source>
        <strain evidence="4">C16B3</strain>
    </source>
</reference>
<evidence type="ECO:0000256" key="1">
    <source>
        <dbReference type="ARBA" id="ARBA00006484"/>
    </source>
</evidence>
<dbReference type="NCBIfam" id="NF006119">
    <property type="entry name" value="PRK08264.1-5"/>
    <property type="match status" value="1"/>
</dbReference>
<dbReference type="RefSeq" id="WP_168148377.1">
    <property type="nucleotide sequence ID" value="NZ_JAAVXB010000006.1"/>
</dbReference>
<dbReference type="Gene3D" id="3.40.50.720">
    <property type="entry name" value="NAD(P)-binding Rossmann-like Domain"/>
    <property type="match status" value="1"/>
</dbReference>
<organism evidence="4 5">
    <name type="scientific">Solimonas marina</name>
    <dbReference type="NCBI Taxonomy" id="2714601"/>
    <lineage>
        <taxon>Bacteria</taxon>
        <taxon>Pseudomonadati</taxon>
        <taxon>Pseudomonadota</taxon>
        <taxon>Gammaproteobacteria</taxon>
        <taxon>Nevskiales</taxon>
        <taxon>Nevskiaceae</taxon>
        <taxon>Solimonas</taxon>
    </lineage>
</organism>
<dbReference type="Pfam" id="PF00106">
    <property type="entry name" value="adh_short"/>
    <property type="match status" value="1"/>
</dbReference>
<name>A0A969WBH4_9GAMM</name>
<comment type="caution">
    <text evidence="4">The sequence shown here is derived from an EMBL/GenBank/DDBJ whole genome shotgun (WGS) entry which is preliminary data.</text>
</comment>
<dbReference type="GO" id="GO:0016491">
    <property type="term" value="F:oxidoreductase activity"/>
    <property type="evidence" value="ECO:0007669"/>
    <property type="project" value="UniProtKB-KW"/>
</dbReference>
<proteinExistence type="inferred from homology"/>
<accession>A0A969WBH4</accession>
<sequence>MQVKDAVVLVTGANRGIGAALVQAFQVAGAAKIYAAARSVDSIKTDGVVPLQLDVTQPADILAAAAACGDVTIVVNNAGIMLSGSTLADDVEQTFLSQVEVNVLGPLRMTRAFAPILKRNGGGAVVNVHSVLSWLTISGSAAYSASKAAVWAFTNGIRSELASQNTQVLGLHMGFVDTDMTAGIDVPKVSPADVATQVVESLEDGDLEVLADGTTRTVKVSLGSARAAYLYPPDQG</sequence>
<keyword evidence="2" id="KW-0560">Oxidoreductase</keyword>
<dbReference type="InterPro" id="IPR020904">
    <property type="entry name" value="Sc_DH/Rdtase_CS"/>
</dbReference>
<comment type="similarity">
    <text evidence="1 3">Belongs to the short-chain dehydrogenases/reductases (SDR) family.</text>
</comment>
<gene>
    <name evidence="4" type="ORF">G7Y82_12035</name>
</gene>